<sequence length="267" mass="31495">MNKRFSLHSIESAEACTFSEAAYSRFKFGDTAVAEQFGKELFAGFIAQHSDFILAQDEIVLLPSPYYAIPTASDYLCHYFKKELNYFLFQHDRKSCVTAKIHRNQTYVQDYGNMSYEQRVNLIANDTYYIDRTFIERKCCLLIDDIKITGSHEHTVNRILKQYNVQGDFFFLYYAELINKDIDPKIENHFNYFAIKTPTDLIGLMKSERFAFNTRIIKYILLLPEAEFDKIYKAITETQRKEIFEWAISNNYHQIAEYRTNLLKIAP</sequence>
<protein>
    <submittedName>
        <fullName evidence="1">Uncharacterized protein</fullName>
    </submittedName>
</protein>
<evidence type="ECO:0000313" key="2">
    <source>
        <dbReference type="Proteomes" id="UP000197007"/>
    </source>
</evidence>
<dbReference type="InterPro" id="IPR028944">
    <property type="entry name" value="PRTase_ComF-like"/>
</dbReference>
<dbReference type="KEGG" id="capn:CBG49_04290"/>
<proteinExistence type="predicted"/>
<accession>A0A1Z4BM97</accession>
<reference evidence="2" key="1">
    <citation type="submission" date="2017-06" db="EMBL/GenBank/DDBJ databases">
        <title>Complete genome sequence of Capnocytophaga sp. KCOM 1579 (=ChDC OS43) isolated from a human refractory periapical abscess lesion.</title>
        <authorList>
            <person name="Kook J.-K."/>
            <person name="Park S.-N."/>
            <person name="Lim Y.K."/>
            <person name="Roh H."/>
        </authorList>
    </citation>
    <scope>NUCLEOTIDE SEQUENCE [LARGE SCALE GENOMIC DNA]</scope>
    <source>
        <strain evidence="2">ChDC OS43</strain>
    </source>
</reference>
<dbReference type="EMBL" id="CP022022">
    <property type="protein sequence ID" value="ASF42358.1"/>
    <property type="molecule type" value="Genomic_DNA"/>
</dbReference>
<name>A0A1Z4BM97_9FLAO</name>
<dbReference type="Proteomes" id="UP000197007">
    <property type="component" value="Chromosome"/>
</dbReference>
<dbReference type="Pfam" id="PF15610">
    <property type="entry name" value="PRTase_3"/>
    <property type="match status" value="1"/>
</dbReference>
<evidence type="ECO:0000313" key="1">
    <source>
        <dbReference type="EMBL" id="ASF42358.1"/>
    </source>
</evidence>
<keyword evidence="2" id="KW-1185">Reference proteome</keyword>
<gene>
    <name evidence="1" type="ORF">CBG49_04290</name>
</gene>
<dbReference type="RefSeq" id="WP_088593519.1">
    <property type="nucleotide sequence ID" value="NZ_CP022022.1"/>
</dbReference>
<organism evidence="1 2">
    <name type="scientific">Capnocytophaga endodontalis</name>
    <dbReference type="NCBI Taxonomy" id="2708117"/>
    <lineage>
        <taxon>Bacteria</taxon>
        <taxon>Pseudomonadati</taxon>
        <taxon>Bacteroidota</taxon>
        <taxon>Flavobacteriia</taxon>
        <taxon>Flavobacteriales</taxon>
        <taxon>Flavobacteriaceae</taxon>
        <taxon>Capnocytophaga</taxon>
    </lineage>
</organism>
<dbReference type="AlphaFoldDB" id="A0A1Z4BM97"/>